<gene>
    <name evidence="3" type="ORF">IDM49_05465</name>
</gene>
<dbReference type="Proteomes" id="UP000516404">
    <property type="component" value="Chromosome"/>
</dbReference>
<sequence>MARLTRKQQEWYPGKKKEMRSIKVMFASTVLTLEALVAFFGTLAAFGLFFNDASWIKTLVWVLGLALVLAFLVTPALLTKTKWGYTMGWVLQVLLILVGLVVPMMLFVGVCFALAWWYAVHTGEKLDRENVQRAREQEEWERNNPVEAPAKNQ</sequence>
<feature type="compositionally biased region" description="Basic and acidic residues" evidence="1">
    <location>
        <begin position="134"/>
        <end position="144"/>
    </location>
</feature>
<evidence type="ECO:0000256" key="1">
    <source>
        <dbReference type="SAM" id="MobiDB-lite"/>
    </source>
</evidence>
<reference evidence="3 4" key="1">
    <citation type="submission" date="2020-09" db="EMBL/GenBank/DDBJ databases">
        <title>Investigation of environmental microbes.</title>
        <authorList>
            <person name="Ou Y."/>
            <person name="Kang Q."/>
        </authorList>
    </citation>
    <scope>NUCLEOTIDE SEQUENCE [LARGE SCALE GENOMIC DNA]</scope>
    <source>
        <strain evidence="3 4">KJZ-14</strain>
    </source>
</reference>
<accession>A0A7H2BG95</accession>
<keyword evidence="2" id="KW-0812">Transmembrane</keyword>
<dbReference type="Pfam" id="PF14017">
    <property type="entry name" value="DUF4233"/>
    <property type="match status" value="1"/>
</dbReference>
<keyword evidence="4" id="KW-1185">Reference proteome</keyword>
<organism evidence="3 4">
    <name type="scientific">Rothia terrae</name>
    <dbReference type="NCBI Taxonomy" id="396015"/>
    <lineage>
        <taxon>Bacteria</taxon>
        <taxon>Bacillati</taxon>
        <taxon>Actinomycetota</taxon>
        <taxon>Actinomycetes</taxon>
        <taxon>Micrococcales</taxon>
        <taxon>Micrococcaceae</taxon>
        <taxon>Rothia</taxon>
    </lineage>
</organism>
<proteinExistence type="predicted"/>
<dbReference type="AlphaFoldDB" id="A0A7H2BG95"/>
<dbReference type="EMBL" id="CP061539">
    <property type="protein sequence ID" value="QNV38691.1"/>
    <property type="molecule type" value="Genomic_DNA"/>
</dbReference>
<dbReference type="InterPro" id="IPR025327">
    <property type="entry name" value="DUF4233"/>
</dbReference>
<feature type="region of interest" description="Disordered" evidence="1">
    <location>
        <begin position="134"/>
        <end position="153"/>
    </location>
</feature>
<keyword evidence="2" id="KW-1133">Transmembrane helix</keyword>
<name>A0A7H2BG95_9MICC</name>
<feature type="transmembrane region" description="Helical" evidence="2">
    <location>
        <begin position="90"/>
        <end position="119"/>
    </location>
</feature>
<dbReference type="RefSeq" id="WP_168615414.1">
    <property type="nucleotide sequence ID" value="NZ_BAAAOX010000019.1"/>
</dbReference>
<keyword evidence="2" id="KW-0472">Membrane</keyword>
<feature type="transmembrane region" description="Helical" evidence="2">
    <location>
        <begin position="58"/>
        <end position="78"/>
    </location>
</feature>
<dbReference type="GeneID" id="96623676"/>
<evidence type="ECO:0000256" key="2">
    <source>
        <dbReference type="SAM" id="Phobius"/>
    </source>
</evidence>
<dbReference type="KEGG" id="rter:IDM49_05465"/>
<protein>
    <submittedName>
        <fullName evidence="3">DUF4233 domain-containing protein</fullName>
    </submittedName>
</protein>
<feature type="transmembrane region" description="Helical" evidence="2">
    <location>
        <begin position="21"/>
        <end position="46"/>
    </location>
</feature>
<evidence type="ECO:0000313" key="4">
    <source>
        <dbReference type="Proteomes" id="UP000516404"/>
    </source>
</evidence>
<evidence type="ECO:0000313" key="3">
    <source>
        <dbReference type="EMBL" id="QNV38691.1"/>
    </source>
</evidence>